<gene>
    <name evidence="1" type="ORF">EB796_020045</name>
</gene>
<dbReference type="AlphaFoldDB" id="A0A7J7J687"/>
<comment type="caution">
    <text evidence="1">The sequence shown here is derived from an EMBL/GenBank/DDBJ whole genome shotgun (WGS) entry which is preliminary data.</text>
</comment>
<name>A0A7J7J687_BUGNE</name>
<reference evidence="1" key="1">
    <citation type="submission" date="2020-06" db="EMBL/GenBank/DDBJ databases">
        <title>Draft genome of Bugula neritina, a colonial animal packing powerful symbionts and potential medicines.</title>
        <authorList>
            <person name="Rayko M."/>
        </authorList>
    </citation>
    <scope>NUCLEOTIDE SEQUENCE [LARGE SCALE GENOMIC DNA]</scope>
    <source>
        <strain evidence="1">Kwan_BN1</strain>
    </source>
</reference>
<keyword evidence="2" id="KW-1185">Reference proteome</keyword>
<protein>
    <submittedName>
        <fullName evidence="1">Uncharacterized protein</fullName>
    </submittedName>
</protein>
<evidence type="ECO:0000313" key="1">
    <source>
        <dbReference type="EMBL" id="KAF6021653.1"/>
    </source>
</evidence>
<dbReference type="Proteomes" id="UP000593567">
    <property type="component" value="Unassembled WGS sequence"/>
</dbReference>
<proteinExistence type="predicted"/>
<evidence type="ECO:0000313" key="2">
    <source>
        <dbReference type="Proteomes" id="UP000593567"/>
    </source>
</evidence>
<sequence length="146" mass="15995">MEEYSLGPELALITSSKLKIVAEHSICQGEFCDDTSLSLTSQSFQAADEKEFVGPLTNPPPLVIDCGLSGDTIQEAHNLGSWRPMPAPRQRTVVDSYGPANKKGQRPAVVSDFDSEIKNTKRNTAVSVPLPVFVFESFDQTLFYSL</sequence>
<dbReference type="EMBL" id="VXIV02002985">
    <property type="protein sequence ID" value="KAF6021653.1"/>
    <property type="molecule type" value="Genomic_DNA"/>
</dbReference>
<organism evidence="1 2">
    <name type="scientific">Bugula neritina</name>
    <name type="common">Brown bryozoan</name>
    <name type="synonym">Sertularia neritina</name>
    <dbReference type="NCBI Taxonomy" id="10212"/>
    <lineage>
        <taxon>Eukaryota</taxon>
        <taxon>Metazoa</taxon>
        <taxon>Spiralia</taxon>
        <taxon>Lophotrochozoa</taxon>
        <taxon>Bryozoa</taxon>
        <taxon>Gymnolaemata</taxon>
        <taxon>Cheilostomatida</taxon>
        <taxon>Flustrina</taxon>
        <taxon>Buguloidea</taxon>
        <taxon>Bugulidae</taxon>
        <taxon>Bugula</taxon>
    </lineage>
</organism>
<accession>A0A7J7J687</accession>